<comment type="subunit">
    <text evidence="62">Capsid protein VP1: Interacts with capsid protein VP0, and capsid protein VP3 to form heterotrimeric protomers. Five protomers subsequently associate to form pentamers which serve as building blocks for the capsid. Interacts with capsid protein VP2, capsid protein VP3 and capsid protein VP4 following cleavage of capsid protein VP0.</text>
</comment>
<comment type="function">
    <text evidence="62">Capsid protein VP3: Forms an icosahedral capsid of pseudo T=3 symmetry with capsid proteins VP2 and VP3. The capsid is 300 Angstroms in diameter, composed of 60 copies of each capsid protein and enclosing the viral positive strand RNA genome.</text>
</comment>
<comment type="function">
    <text evidence="62">Protein 2C: Induces and associates with structural rearrangements of intracellular membranes. Displays RNA-binding, nucleotide binding and NTPase activities. May play a role in virion morphogenesis and viral RNA encapsidation by interacting with the capsid protein VP3.</text>
</comment>
<dbReference type="GO" id="GO:0044162">
    <property type="term" value="C:host cell cytoplasmic vesicle membrane"/>
    <property type="evidence" value="ECO:0007669"/>
    <property type="project" value="UniProtKB-SubCell"/>
</dbReference>
<evidence type="ECO:0000256" key="12">
    <source>
        <dbReference type="ARBA" id="ARBA00022488"/>
    </source>
</evidence>
<keyword evidence="37" id="KW-0460">Magnesium</keyword>
<evidence type="ECO:0000256" key="9">
    <source>
        <dbReference type="ARBA" id="ARBA00022448"/>
    </source>
</evidence>
<dbReference type="InterPro" id="IPR036203">
    <property type="entry name" value="P3A_soluble_dom"/>
</dbReference>
<evidence type="ECO:0000256" key="3">
    <source>
        <dbReference type="ARBA" id="ARBA00004295"/>
    </source>
</evidence>
<comment type="catalytic activity">
    <reaction evidence="60 62">
        <text>a ribonucleoside 5'-triphosphate + H2O = a ribonucleoside 5'-diphosphate + phosphate + H(+)</text>
        <dbReference type="Rhea" id="RHEA:23680"/>
        <dbReference type="ChEBI" id="CHEBI:15377"/>
        <dbReference type="ChEBI" id="CHEBI:15378"/>
        <dbReference type="ChEBI" id="CHEBI:43474"/>
        <dbReference type="ChEBI" id="CHEBI:57930"/>
        <dbReference type="ChEBI" id="CHEBI:61557"/>
        <dbReference type="EC" id="3.6.1.15"/>
    </reaction>
</comment>
<keyword evidence="41 62" id="KW-1164">Virus endocytosis by host</keyword>
<keyword evidence="12 62" id="KW-1036">Host cytoplasmic vesicle</keyword>
<comment type="function">
    <text evidence="62">Capsid protein VP4: Lies on the inner surface of the capsid shell. After binding to the host receptor, the capsid undergoes conformational changes. Capsid protein VP4 is released, Capsid protein VP1 N-terminus is externalized, and together, they shape a pore in the host membrane through which the viral genome is translocated into the host cell cytoplasm.</text>
</comment>
<dbReference type="InterPro" id="IPR000605">
    <property type="entry name" value="Helicase_SF3_ssDNA/RNA_vir"/>
</dbReference>
<dbReference type="Pfam" id="PF08727">
    <property type="entry name" value="P3A"/>
    <property type="match status" value="1"/>
</dbReference>
<dbReference type="EC" id="3.6.1.15" evidence="62"/>
<evidence type="ECO:0000256" key="10">
    <source>
        <dbReference type="ARBA" id="ARBA00022482"/>
    </source>
</evidence>
<keyword evidence="26" id="KW-0479">Metal-binding</keyword>
<dbReference type="GO" id="GO:0044694">
    <property type="term" value="P:symbiont genome entry into host cell via pore formation in plasma membrane"/>
    <property type="evidence" value="ECO:0007669"/>
    <property type="project" value="UniProtKB-KW"/>
</dbReference>
<keyword evidence="17" id="KW-1048">Host nucleus</keyword>
<keyword evidence="39 62" id="KW-1043">Host membrane</keyword>
<comment type="subunit">
    <text evidence="7">Interacts with capsid protein VP1 and capsid protein VP3 to form heterotrimeric protomers.</text>
</comment>
<keyword evidence="22 62" id="KW-0808">Transferase</keyword>
<evidence type="ECO:0000256" key="32">
    <source>
        <dbReference type="ARBA" id="ARBA00022806"/>
    </source>
</evidence>
<reference evidence="66" key="1">
    <citation type="submission" date="2019-08" db="EMBL/GenBank/DDBJ databases">
        <title>Genome sequences of clinical viruses from UW Virology.</title>
        <authorList>
            <person name="Lin M.J."/>
            <person name="Tait A."/>
            <person name="Greninger A.L."/>
        </authorList>
    </citation>
    <scope>NUCLEOTIDE SEQUENCE</scope>
    <source>
        <strain evidence="66">SC9810</strain>
    </source>
</reference>
<dbReference type="Pfam" id="PF00680">
    <property type="entry name" value="RdRP_1"/>
    <property type="match status" value="1"/>
</dbReference>
<evidence type="ECO:0000256" key="19">
    <source>
        <dbReference type="ARBA" id="ARBA00022595"/>
    </source>
</evidence>
<dbReference type="InterPro" id="IPR000199">
    <property type="entry name" value="Peptidase_C3A/C3B_picornavir"/>
</dbReference>
<dbReference type="GO" id="GO:0039522">
    <property type="term" value="P:symbiont-mediated suppression of host mRNA export from nucleus"/>
    <property type="evidence" value="ECO:0007669"/>
    <property type="project" value="UniProtKB-KW"/>
</dbReference>
<comment type="catalytic activity">
    <reaction evidence="56 62">
        <text>Selective cleavage of Tyr-|-Gly bond in the picornavirus polyprotein.</text>
        <dbReference type="EC" id="3.4.22.29"/>
    </reaction>
</comment>
<keyword evidence="42 62" id="KW-0693">Viral RNA replication</keyword>
<dbReference type="Gene3D" id="2.40.10.10">
    <property type="entry name" value="Trypsin-like serine proteases"/>
    <property type="match status" value="4"/>
</dbReference>
<evidence type="ECO:0000256" key="34">
    <source>
        <dbReference type="ARBA" id="ARBA00022809"/>
    </source>
</evidence>
<dbReference type="Pfam" id="PF00947">
    <property type="entry name" value="Pico_P2A"/>
    <property type="match status" value="1"/>
</dbReference>
<keyword evidence="47 62" id="KW-0472">Membrane</keyword>
<keyword evidence="15 62" id="KW-1192">Host mRNA suppression by virus</keyword>
<dbReference type="GO" id="GO:0034220">
    <property type="term" value="P:monoatomic ion transmembrane transport"/>
    <property type="evidence" value="ECO:0007669"/>
    <property type="project" value="UniProtKB-KW"/>
</dbReference>
<evidence type="ECO:0000256" key="15">
    <source>
        <dbReference type="ARBA" id="ARBA00022557"/>
    </source>
</evidence>
<dbReference type="GO" id="GO:0039694">
    <property type="term" value="P:viral RNA genome replication"/>
    <property type="evidence" value="ECO:0007669"/>
    <property type="project" value="InterPro"/>
</dbReference>
<dbReference type="GO" id="GO:0003724">
    <property type="term" value="F:RNA helicase activity"/>
    <property type="evidence" value="ECO:0007669"/>
    <property type="project" value="InterPro"/>
</dbReference>
<evidence type="ECO:0000256" key="2">
    <source>
        <dbReference type="ARBA" id="ARBA00004147"/>
    </source>
</evidence>
<evidence type="ECO:0000256" key="53">
    <source>
        <dbReference type="ARBA" id="ARBA00023288"/>
    </source>
</evidence>
<keyword evidence="11 62" id="KW-0696">RNA-directed RNA polymerase</keyword>
<keyword evidence="24 62" id="KW-1143">T=pseudo3 icosahedral capsid protein</keyword>
<evidence type="ECO:0000256" key="33">
    <source>
        <dbReference type="ARBA" id="ARBA00022807"/>
    </source>
</evidence>
<dbReference type="SUPFAM" id="SSF52540">
    <property type="entry name" value="P-loop containing nucleoside triphosphate hydrolases"/>
    <property type="match status" value="1"/>
</dbReference>
<dbReference type="Pfam" id="PF01552">
    <property type="entry name" value="Pico_P2B"/>
    <property type="match status" value="1"/>
</dbReference>
<evidence type="ECO:0000256" key="36">
    <source>
        <dbReference type="ARBA" id="ARBA00022840"/>
    </source>
</evidence>
<evidence type="ECO:0000256" key="13">
    <source>
        <dbReference type="ARBA" id="ARBA00022520"/>
    </source>
</evidence>
<dbReference type="SUPFAM" id="SSF88633">
    <property type="entry name" value="Positive stranded ssRNA viruses"/>
    <property type="match status" value="2"/>
</dbReference>
<evidence type="ECO:0000256" key="49">
    <source>
        <dbReference type="ARBA" id="ARBA00023200"/>
    </source>
</evidence>
<evidence type="ECO:0000259" key="64">
    <source>
        <dbReference type="PROSITE" id="PS51218"/>
    </source>
</evidence>
<dbReference type="InterPro" id="IPR001205">
    <property type="entry name" value="RNA-dir_pol_C"/>
</dbReference>
<feature type="domain" description="Peptidase C3" evidence="65">
    <location>
        <begin position="1507"/>
        <end position="1685"/>
    </location>
</feature>
<dbReference type="InterPro" id="IPR001676">
    <property type="entry name" value="Picornavirus_capsid"/>
</dbReference>
<dbReference type="Pfam" id="PF22663">
    <property type="entry name" value="Rhv_5"/>
    <property type="match status" value="1"/>
</dbReference>
<dbReference type="InterPro" id="IPR044067">
    <property type="entry name" value="PCV_3C_PRO"/>
</dbReference>
<keyword evidence="35" id="KW-0862">Zinc</keyword>
<evidence type="ECO:0000256" key="30">
    <source>
        <dbReference type="ARBA" id="ARBA00022801"/>
    </source>
</evidence>
<evidence type="ECO:0000256" key="11">
    <source>
        <dbReference type="ARBA" id="ARBA00022484"/>
    </source>
</evidence>
<keyword evidence="33" id="KW-0788">Thiol protease</keyword>
<dbReference type="EC" id="3.4.22.29" evidence="62"/>
<dbReference type="Gene3D" id="4.10.880.10">
    <property type="entry name" value="Poliovirus 3D polymerase Domain 1 (Nucleotidyltransferase)"/>
    <property type="match status" value="2"/>
</dbReference>
<evidence type="ECO:0000256" key="60">
    <source>
        <dbReference type="ARBA" id="ARBA00047631"/>
    </source>
</evidence>
<comment type="function">
    <text evidence="62">Capsid protein VP0: Component of immature procapsids, which is cleaved into capsid proteins VP4 and VP2 after maturation. Allows the capsid to remain inactive before the maturation step.</text>
</comment>
<dbReference type="InterPro" id="IPR043504">
    <property type="entry name" value="Peptidase_S1_PA_chymotrypsin"/>
</dbReference>
<dbReference type="Pfam" id="PF00910">
    <property type="entry name" value="RNA_helicase"/>
    <property type="match status" value="1"/>
</dbReference>
<comment type="subunit">
    <text evidence="58">Homodimer. Interacts with host GBF1. Interacts (via GOLD domain) with host ACBD3 (via GOLD domain); this interaction allows the formation of a viral protein 3A/ACBD3 heterotetramer with a 2:2 stoichiometry, which will stimulate the recruitment of host PI4KB in order to synthesize PI4P at the viral RNA replication sites.</text>
</comment>
<dbReference type="GO" id="GO:0052170">
    <property type="term" value="P:symbiont-mediated suppression of host innate immune response"/>
    <property type="evidence" value="ECO:0007669"/>
    <property type="project" value="UniProtKB-KW"/>
</dbReference>
<dbReference type="GO" id="GO:0075509">
    <property type="term" value="P:endocytosis involved in viral entry into host cell"/>
    <property type="evidence" value="ECO:0007669"/>
    <property type="project" value="UniProtKB-KW"/>
</dbReference>
<evidence type="ECO:0000256" key="35">
    <source>
        <dbReference type="ARBA" id="ARBA00022833"/>
    </source>
</evidence>
<evidence type="ECO:0000256" key="51">
    <source>
        <dbReference type="ARBA" id="ARBA00023255"/>
    </source>
</evidence>
<comment type="function">
    <text evidence="62">Protein 2B: Plays an essential role in the virus replication cycle by acting as a viroporin. Creates a pore in the host reticulum endoplasmic and as a consequence releases Ca2+ in the cytoplasm of infected cell. In turn, high levels of cytoplasmic calcium may trigger membrane trafficking and transport of viral ER-associated proteins to viroplasms, sites of viral genome replication.</text>
</comment>
<comment type="function">
    <text evidence="62">RNA-directed RNA polymerase: Replicates the viral genomic RNA on the surface of intracellular membranes. May form linear arrays of subunits that propagate along a strong head-to-tail interaction called interface-I. Covalently attaches UMP to a tyrosine of VPg, which is used to prime RNA synthesis. The positive stranded RNA genome is first replicated at virus induced membranous vesicles, creating a dsRNA genomic replication form. This dsRNA is then used as template to synthesize positive stranded RNA genomes. ss(+)RNA genomes are either translated, replicated or encapsidated.</text>
</comment>
<protein>
    <recommendedName>
        <fullName evidence="62">Genome polyprotein</fullName>
    </recommendedName>
    <component>
        <recommendedName>
            <fullName evidence="62">P3</fullName>
        </recommendedName>
    </component>
    <component>
        <recommendedName>
            <fullName evidence="62">Protein 3AB</fullName>
        </recommendedName>
    </component>
    <component>
        <recommendedName>
            <fullName evidence="62">P2</fullName>
        </recommendedName>
    </component>
    <component>
        <recommendedName>
            <fullName evidence="62">P1</fullName>
        </recommendedName>
    </component>
    <component>
        <recommendedName>
            <fullName evidence="62">Capsid protein VP0</fullName>
        </recommendedName>
        <alternativeName>
            <fullName evidence="62">VP4-VP2</fullName>
        </alternativeName>
    </component>
    <component>
        <recommendedName>
            <fullName evidence="62">Capsid protein VP4</fullName>
        </recommendedName>
        <alternativeName>
            <fullName evidence="62">P1A</fullName>
        </alternativeName>
        <alternativeName>
            <fullName evidence="62">Virion protein 4</fullName>
        </alternativeName>
    </component>
    <component>
        <recommendedName>
            <fullName evidence="62">Capsid protein VP2</fullName>
        </recommendedName>
        <alternativeName>
            <fullName evidence="62">P1B</fullName>
        </alternativeName>
        <alternativeName>
            <fullName evidence="62">Virion protein 2</fullName>
        </alternativeName>
    </component>
    <component>
        <recommendedName>
            <fullName evidence="62">Capsid protein VP3</fullName>
        </recommendedName>
        <alternativeName>
            <fullName evidence="62">P1C</fullName>
        </alternativeName>
        <alternativeName>
            <fullName evidence="62">Virion protein 3</fullName>
        </alternativeName>
    </component>
    <component>
        <recommendedName>
            <fullName evidence="62">Capsid protein VP1</fullName>
        </recommendedName>
        <alternativeName>
            <fullName evidence="62">P1D</fullName>
        </alternativeName>
        <alternativeName>
            <fullName evidence="62">Virion protein 1</fullName>
        </alternativeName>
    </component>
    <component>
        <recommendedName>
            <fullName evidence="62">Protease 2A</fullName>
            <shortName evidence="62">P2A</shortName>
            <ecNumber evidence="62">3.4.22.29</ecNumber>
        </recommendedName>
        <alternativeName>
            <fullName evidence="62">Picornain 2A</fullName>
        </alternativeName>
        <alternativeName>
            <fullName evidence="62">Protein 2A</fullName>
        </alternativeName>
    </component>
    <component>
        <recommendedName>
            <fullName evidence="62">Protein 2B</fullName>
            <shortName evidence="62">P2B</shortName>
        </recommendedName>
    </component>
    <component>
        <recommendedName>
            <fullName evidence="62">Protein 2C</fullName>
            <shortName evidence="62">P2C</shortName>
            <ecNumber evidence="62">3.6.1.15</ecNumber>
        </recommendedName>
    </component>
    <component>
        <recommendedName>
            <fullName evidence="62">Protein 3A</fullName>
            <shortName evidence="62">P3A</shortName>
        </recommendedName>
    </component>
    <component>
        <recommendedName>
            <fullName evidence="62">Viral protein genome-linked</fullName>
            <shortName evidence="62">VPg</shortName>
        </recommendedName>
        <alternativeName>
            <fullName evidence="62">Protein 3B</fullName>
            <shortName evidence="62">P3B</shortName>
        </alternativeName>
    </component>
    <component>
        <recommendedName>
            <fullName evidence="62">Protein 3CD</fullName>
            <ecNumber evidence="62">3.4.22.28</ecNumber>
        </recommendedName>
    </component>
    <component>
        <recommendedName>
            <fullName evidence="62">Protease 3C</fullName>
            <shortName evidence="62">P3C</shortName>
        </recommendedName>
    </component>
    <component>
        <recommendedName>
            <fullName evidence="62">RNA-directed RNA polymerase</fullName>
            <shortName evidence="62">RdRp</shortName>
            <ecNumber evidence="62">2.7.7.48</ecNumber>
        </recommendedName>
        <alternativeName>
            <fullName evidence="62">3D polymerase</fullName>
            <shortName evidence="62">3Dpol</shortName>
        </alternativeName>
        <alternativeName>
            <fullName evidence="62">Protein 3D</fullName>
            <shortName evidence="62">3D</shortName>
        </alternativeName>
    </component>
</protein>
<dbReference type="EC" id="2.7.7.48" evidence="62"/>
<evidence type="ECO:0000256" key="46">
    <source>
        <dbReference type="ARBA" id="ARBA00023065"/>
    </source>
</evidence>
<keyword evidence="54 62" id="KW-1160">Virus entry into host cell</keyword>
<dbReference type="InterPro" id="IPR033703">
    <property type="entry name" value="Rhv-like"/>
</dbReference>
<evidence type="ECO:0000256" key="58">
    <source>
        <dbReference type="ARBA" id="ARBA00046425"/>
    </source>
</evidence>
<evidence type="ECO:0000256" key="24">
    <source>
        <dbReference type="ARBA" id="ARBA00022706"/>
    </source>
</evidence>
<evidence type="ECO:0000256" key="37">
    <source>
        <dbReference type="ARBA" id="ARBA00022842"/>
    </source>
</evidence>
<dbReference type="GO" id="GO:0039520">
    <property type="term" value="P:symbiont-mediated activation of host autophagy"/>
    <property type="evidence" value="ECO:0007669"/>
    <property type="project" value="UniProtKB-KW"/>
</dbReference>
<dbReference type="InterPro" id="IPR014759">
    <property type="entry name" value="Helicase_SF3_ssRNA_vir"/>
</dbReference>
<dbReference type="InterPro" id="IPR007094">
    <property type="entry name" value="RNA-dir_pol_PSvirus"/>
</dbReference>
<evidence type="ECO:0000256" key="47">
    <source>
        <dbReference type="ARBA" id="ARBA00023136"/>
    </source>
</evidence>
<evidence type="ECO:0000256" key="56">
    <source>
        <dbReference type="ARBA" id="ARBA00024513"/>
    </source>
</evidence>
<dbReference type="PROSITE" id="PS51218">
    <property type="entry name" value="SF3_HELICASE_2"/>
    <property type="match status" value="1"/>
</dbReference>
<keyword evidence="36 62" id="KW-0067">ATP-binding</keyword>
<dbReference type="GO" id="GO:0005524">
    <property type="term" value="F:ATP binding"/>
    <property type="evidence" value="ECO:0007669"/>
    <property type="project" value="UniProtKB-KW"/>
</dbReference>
<evidence type="ECO:0000256" key="42">
    <source>
        <dbReference type="ARBA" id="ARBA00022953"/>
    </source>
</evidence>
<keyword evidence="9 62" id="KW-0813">Transport</keyword>
<evidence type="ECO:0000256" key="6">
    <source>
        <dbReference type="ARBA" id="ARBA00011124"/>
    </source>
</evidence>
<comment type="subunit">
    <text evidence="6">Interacts with RNA-directed RNA polymerase.</text>
</comment>
<keyword evidence="27 62" id="KW-0677">Repeat</keyword>
<evidence type="ECO:0000256" key="14">
    <source>
        <dbReference type="ARBA" id="ARBA00022553"/>
    </source>
</evidence>
<dbReference type="InterPro" id="IPR029053">
    <property type="entry name" value="Viral_coat"/>
</dbReference>
<dbReference type="PROSITE" id="PS50507">
    <property type="entry name" value="RDRP_SSRNA_POS"/>
    <property type="match status" value="1"/>
</dbReference>
<evidence type="ECO:0000256" key="18">
    <source>
        <dbReference type="ARBA" id="ARBA00022581"/>
    </source>
</evidence>
<keyword evidence="51 62" id="KW-1172">Pore-mediated penetration of viral genome into host cell</keyword>
<dbReference type="InterPro" id="IPR043502">
    <property type="entry name" value="DNA/RNA_pol_sf"/>
</dbReference>
<keyword evidence="29" id="KW-0863">Zinc-finger</keyword>
<dbReference type="PROSITE" id="PS51874">
    <property type="entry name" value="PCV_3C_PRO"/>
    <property type="match status" value="1"/>
</dbReference>
<keyword evidence="13 62" id="KW-0191">Covalent protein-RNA linkage</keyword>
<sequence>MGAQVSKQNVGSHENTVSASNGSVIKYFNINYYKDSASSGLSKQDFSQDPSKFTQPLVDTLTNPALMSPTVEACGFSDRLKQITIGNSTITTQDSLNTIAAYGEWPQYLSDMDATSVDKPTHPETSADRFYTLASVTWTSSSHGWWWKLPDALKDMGIFGQNLYFHSLGRTGYIIHTQCNATKFHSGALIVAVVPEHQLAYIGGVKANVGYEHTHPGETGHTILGPNPNNARGANNPDEDPLFNCNGTLLGNLTIFPHQLINLRTNNSSTIIVPYINCVPMDNMLKHNNLSLLIIPLVPLKPGNSGVNTVPITVSIAPLKSEFSGAMETRFQGLPTRIPSGGQQFMTTEDEQSANLLPGFHPTKKIHIPGLVTNIMHIARVDSFIPLNNIEGQVGRVSMYYVPVTKKVNDERILVLPLEMNNTLFSTTLLGEVLNYFTNWSGSITITFMCVCDAFSTGKFLLAYTPPGGALPTTRKQAMLGVHVIWDLGLQSSCTIVVPWISSGFYRRTKADNYTEGGYVSLWYQTDFIPSNGTSAGSIVATCSACPDMSARMLRDSPMMQQSGTLQNNDPVSNFIDTTLQEVLVVPDTKPSGPQHTTKPTALGAMEIGASSDATPEATIETRYVYNDNTNAEADVEMFLGRSAIWANITLNQGFYKWDINFQEHAHVRKKFELFTYVRFDMEVTIVTNNTGLMQIMFVPPGIDSPTSTTDRRWDSASNPSVFYQPKSGFPRFTIPFTGVASAYYMFYDGYATTAKTGDNTYGIAPTNDMGTLCFRALDDTVKNDVKVFVKPKHISAWVPRPPRATEYTHKYSTNYHYKPDGEGHALTDRHFIQKRNNIKNVGPSDLHVHTRDAIYTCAHLTKPSDKTILLALTADLQVDSTDTPGSDHIPSCDCTVGCYYSKHNDRYIPVEVKPYDWYEIQESDYYPKHIQYNLLIGNGPSRPGDCGGKLLCKHGVIGIITAGGDNLVAFTDLRPYSCLSSHQGVVSDYFTQLGNAFGEGFTTNIQDHFSKLGQSINDKLTSKAVKWLIRVVSALTIMIRNNSDLPTVLATLALLGCSSSPWSFLKDKICKWLQIPRPPSKQSDSWLRKFTECCNAAKGLEWISLKIGKFIDWLKEKLIPTVQKKKEILDKCKKISLLEEQVNGFSSADSEAQQQLIVEVDILKKGLDDLAPLYAAENKRVTNIQKNLKQQTAYLKTHRHEPVCLLLHGNPGCGKSLVTSVVARGLTSEAQVYSLPPDPKYFDGYDQQVVVIMDDLGQNPDGKDLSTFCQMISTTDFIVPMASLEDKGKSFTSQYVLASTNLDTLTPPTVTLPEAIKRRFFMDADLIVTSKFRNSAGLLDVAKALQPCTQCPKPDHYKVCCPILCGQAVVIRDRKTQISYSVNSVVEQLRNENDVRRKVKHNLNAIFQGLGDTQPPGFIVDLLSASKDPKVLEYCVEQGWVGKATSTIERDFNYVQYLLNCLGSLVLILGTIYALYKLMCLTQGPYSGLPNPPSKRPELRKATLQGPEHEFIRALIKRNCHIVTTPRGEFNLLGIHDNCCVVPTHAECGETVDIDGREVKVLKQQILTDMHDTDTEITLLWLDQNEKFRDIRRFIPEHQQEWTNMHLATNVSKFPMLDVEIGTVIPYGEINLSGNPTCRLMKYNYPTKPGQCGGVIANTGNIVAIHVGGNGRVGYGAALLRKYFAQAQGDIIAKHKVGVEGISPINTPNKTKLQPSVFHDVFPGTKEPAALTRKDPRLEVDLDAAVFSKYKGNPPVAWNDNIQVAVDHYSAQLYMLDINPSPLTMEQAVYGIENLEPLDLTTSAGFPYVTMGIKKKDIINKVTKDTTKLQNMIDRYGIDLPYVTYLKDELRAPEKIKMGKTRIVEAASLNDTTHFRMVFGNLFSTFHANPGILTGSAVGCNPDTFWSQMYASMDGELLAFDYTNYDGSLHPIWFQALGKVLNNLGFPGELMSKLCNTTHIYKDDIYRVEGGMPSGICGTSIFNTMINNIIIRVLVLDTYKNIDLDKLKIVAYGDDVVASYPYELDPSEISKRAQHYGLTITPPDKGETFQKMDWSTVTFLKRHFKPDTKYKFLIHPVYKMEDVYESIRWTKDPKNTQDHVHSLCLLAWHNGEEVYEEFRKKIRSVPLGRMLYTPPYSLLYRQWIDQFI</sequence>
<dbReference type="GO" id="GO:0003968">
    <property type="term" value="F:RNA-directed RNA polymerase activity"/>
    <property type="evidence" value="ECO:0007669"/>
    <property type="project" value="UniProtKB-KW"/>
</dbReference>
<dbReference type="GO" id="GO:0039618">
    <property type="term" value="C:T=pseudo3 icosahedral viral capsid"/>
    <property type="evidence" value="ECO:0007669"/>
    <property type="project" value="UniProtKB-KW"/>
</dbReference>
<evidence type="ECO:0000256" key="50">
    <source>
        <dbReference type="ARBA" id="ARBA00023247"/>
    </source>
</evidence>
<evidence type="ECO:0000256" key="45">
    <source>
        <dbReference type="ARBA" id="ARBA00023050"/>
    </source>
</evidence>
<dbReference type="InterPro" id="IPR002527">
    <property type="entry name" value="Pico_P2B"/>
</dbReference>
<evidence type="ECO:0000256" key="40">
    <source>
        <dbReference type="ARBA" id="ARBA00022884"/>
    </source>
</evidence>
<evidence type="ECO:0000256" key="22">
    <source>
        <dbReference type="ARBA" id="ARBA00022679"/>
    </source>
</evidence>
<comment type="function">
    <text evidence="61">Acts as a primer for viral RNA replication and remains covalently bound to viral genomic RNA. VPg is uridylylated prior to priming replication into VPg-pUpU. The oriI viral genomic sequence may act as a template for this. The VPg-pUpU is then used as primer on the genomic RNA poly(A) by the RNA-dependent RNA polymerase to replicate the viral genome. During genome replication, the VPg-RNA linkage is removed by the host TDP2, thereby accelerating replication. During the late stage of the replication cycle, host TDP2 is excluded from sites of viral RNA synthesis and encapsidation, allowing for the generation of progeny virions.</text>
</comment>
<evidence type="ECO:0000256" key="25">
    <source>
        <dbReference type="ARBA" id="ARBA00022707"/>
    </source>
</evidence>
<keyword evidence="46 62" id="KW-0406">Ion transport</keyword>
<evidence type="ECO:0000256" key="43">
    <source>
        <dbReference type="ARBA" id="ARBA00022995"/>
    </source>
</evidence>
<keyword evidence="25 62" id="KW-0519">Myristate</keyword>
<keyword evidence="20 62" id="KW-1090">Inhibition of host innate immune response by virus</keyword>
<evidence type="ECO:0000256" key="62">
    <source>
        <dbReference type="RuleBase" id="RU364118"/>
    </source>
</evidence>
<comment type="function">
    <text evidence="62">Protease 2A: Cysteine protease that cleaves viral polyprotein and specific host proteins.</text>
</comment>
<evidence type="ECO:0000256" key="28">
    <source>
        <dbReference type="ARBA" id="ARBA00022741"/>
    </source>
</evidence>
<evidence type="ECO:0000256" key="31">
    <source>
        <dbReference type="ARBA" id="ARBA00022804"/>
    </source>
</evidence>
<keyword evidence="40 62" id="KW-0694">RNA-binding</keyword>
<keyword evidence="28 62" id="KW-0547">Nucleotide-binding</keyword>
<evidence type="ECO:0000256" key="44">
    <source>
        <dbReference type="ARBA" id="ARBA00023039"/>
    </source>
</evidence>
<evidence type="ECO:0000256" key="27">
    <source>
        <dbReference type="ARBA" id="ARBA00022737"/>
    </source>
</evidence>
<evidence type="ECO:0000256" key="7">
    <source>
        <dbReference type="ARBA" id="ARBA00011474"/>
    </source>
</evidence>
<comment type="subcellular location">
    <subcellularLocation>
        <location evidence="3">Host cytoplasmic vesicle membrane</location>
        <topology evidence="3">Peripheral membrane protein</topology>
        <orientation evidence="3">Cytoplasmic side</orientation>
    </subcellularLocation>
    <subcellularLocation>
        <location evidence="2">Host nucleus</location>
    </subcellularLocation>
    <subcellularLocation>
        <location evidence="4">Virion</location>
    </subcellularLocation>
</comment>
<evidence type="ECO:0000256" key="16">
    <source>
        <dbReference type="ARBA" id="ARBA00022561"/>
    </source>
</evidence>
<keyword evidence="52 62" id="KW-0899">Viral immunoevasion</keyword>
<dbReference type="InterPro" id="IPR009003">
    <property type="entry name" value="Peptidase_S1_PA"/>
</dbReference>
<organism evidence="66">
    <name type="scientific">Rhinovirus C</name>
    <dbReference type="NCBI Taxonomy" id="463676"/>
    <lineage>
        <taxon>Viruses</taxon>
        <taxon>Riboviria</taxon>
        <taxon>Orthornavirae</taxon>
        <taxon>Pisuviricota</taxon>
        <taxon>Pisoniviricetes</taxon>
        <taxon>Picornavirales</taxon>
        <taxon>Picornaviridae</taxon>
        <taxon>Ensavirinae</taxon>
        <taxon>Enterovirus</taxon>
        <taxon>Enterovirus cerhino</taxon>
    </lineage>
</organism>
<keyword evidence="34 62" id="KW-1193">Eukaryotic host translation shutoff by virus</keyword>
<dbReference type="InterPro" id="IPR059138">
    <property type="entry name" value="Pico_VP1"/>
</dbReference>
<comment type="catalytic activity">
    <reaction evidence="62">
        <text>RNA(n) + a ribonucleoside 5'-triphosphate = RNA(n+1) + diphosphate</text>
        <dbReference type="Rhea" id="RHEA:21248"/>
        <dbReference type="Rhea" id="RHEA-COMP:14527"/>
        <dbReference type="Rhea" id="RHEA-COMP:17342"/>
        <dbReference type="ChEBI" id="CHEBI:33019"/>
        <dbReference type="ChEBI" id="CHEBI:61557"/>
        <dbReference type="ChEBI" id="CHEBI:140395"/>
        <dbReference type="EC" id="2.7.7.48"/>
    </reaction>
</comment>
<dbReference type="CDD" id="cd00205">
    <property type="entry name" value="rhv_like"/>
    <property type="match status" value="3"/>
</dbReference>
<keyword evidence="49 62" id="KW-1035">Host cytoplasm</keyword>
<dbReference type="EC" id="3.4.22.28" evidence="62"/>
<evidence type="ECO:0000256" key="8">
    <source>
        <dbReference type="ARBA" id="ARBA00011647"/>
    </source>
</evidence>
<dbReference type="GO" id="GO:0006508">
    <property type="term" value="P:proteolysis"/>
    <property type="evidence" value="ECO:0007669"/>
    <property type="project" value="UniProtKB-KW"/>
</dbReference>
<keyword evidence="44 62" id="KW-1182">Viral ion channel</keyword>
<comment type="similarity">
    <text evidence="5 62">Belongs to the picornaviruses polyprotein family.</text>
</comment>
<keyword evidence="18 62" id="KW-0945">Host-virus interaction</keyword>
<proteinExistence type="inferred from homology"/>
<comment type="function">
    <text evidence="62">Protein 3AB: Localizes the viral replication complex to the surface of membranous vesicles. Together with protein 3CD binds the Cis-Active RNA Element (CRE) which is involved in RNA synthesis initiation. Acts as a cofactor to stimulate the activity of 3D polymerase, maybe through a nucleid acid chaperone activity.</text>
</comment>
<keyword evidence="23 62" id="KW-0548">Nucleotidyltransferase</keyword>
<comment type="function">
    <text evidence="62">Capsid protein VP1: Forms an icosahedral capsid of pseudo T=3 symmetry with capsid proteins VP2 and VP3. The capsid is 300 Angstroms in diameter, composed of 60 copies of each capsid protein and enclosing the viral positive strand RNA genome. Capsid protein VP1 mainly forms the vertices of the capsid. Capsid protein VP1 interacts with host cell receptor to provide virion attachment to target host cells. This attachment induces virion internalization. Tyrosine kinases are probably involved in the entry process. After binding to its receptor, the capsid undergoes conformational changes. Capsid protein VP1 N-terminus (that contains an amphipathic alpha-helix) and capsid protein VP4 are externalized. Together, they shape a pore in the host membrane through which viral genome is translocated to host cell cytoplasm. After genome has been released, the channel shrinks.</text>
</comment>
<keyword evidence="38 62" id="KW-0946">Virion</keyword>
<dbReference type="SUPFAM" id="SSF56672">
    <property type="entry name" value="DNA/RNA polymerases"/>
    <property type="match status" value="1"/>
</dbReference>
<dbReference type="SUPFAM" id="SSF50494">
    <property type="entry name" value="Trypsin-like serine proteases"/>
    <property type="match status" value="2"/>
</dbReference>
<comment type="subunit">
    <text evidence="8">Interacts with protein 3CD.</text>
</comment>
<keyword evidence="55 62" id="KW-0407">Ion channel</keyword>
<keyword evidence="14" id="KW-0597">Phosphoprotein</keyword>
<comment type="cofactor">
    <cofactor evidence="1">
        <name>Mg(2+)</name>
        <dbReference type="ChEBI" id="CHEBI:18420"/>
    </cofactor>
</comment>
<comment type="subunit">
    <text evidence="59">Homohexamer; forms a hexameric ring structure with 6-fold symmetry characteristic of AAA+ ATPases. Interacts (via N-terminus) with host RTN3 (via reticulon domain); this interaction is important for viral replication. Interacts with capsid protein VP3; this interaction may be important for virion morphogenesis.</text>
</comment>
<dbReference type="InterPro" id="IPR003138">
    <property type="entry name" value="Pico_P1A"/>
</dbReference>
<comment type="function">
    <text evidence="62">Capsid protein VP2: Forms an icosahedral capsid of pseudo T=3 symmetry with capsid proteins VP2 and VP3. The capsid is 300 Angstroms in diameter, composed of 60 copies of each capsid protein and enclosing the viral positive strand RNA genome.</text>
</comment>
<dbReference type="Pfam" id="PF00073">
    <property type="entry name" value="Rhv"/>
    <property type="match status" value="2"/>
</dbReference>
<dbReference type="Gene3D" id="1.20.960.20">
    <property type="match status" value="1"/>
</dbReference>
<keyword evidence="43 62" id="KW-1190">Host gene expression shutoff by virus</keyword>
<evidence type="ECO:0000256" key="29">
    <source>
        <dbReference type="ARBA" id="ARBA00022771"/>
    </source>
</evidence>
<evidence type="ECO:0000256" key="61">
    <source>
        <dbReference type="ARBA" id="ARBA00054285"/>
    </source>
</evidence>
<evidence type="ECO:0000256" key="21">
    <source>
        <dbReference type="ARBA" id="ARBA00022670"/>
    </source>
</evidence>
<dbReference type="Pfam" id="PF00548">
    <property type="entry name" value="Peptidase_C3"/>
    <property type="match status" value="1"/>
</dbReference>
<evidence type="ECO:0000256" key="23">
    <source>
        <dbReference type="ARBA" id="ARBA00022695"/>
    </source>
</evidence>
<evidence type="ECO:0000256" key="17">
    <source>
        <dbReference type="ARBA" id="ARBA00022562"/>
    </source>
</evidence>
<keyword evidence="30 62" id="KW-0378">Hydrolase</keyword>
<keyword evidence="16 62" id="KW-0167">Capsid protein</keyword>
<dbReference type="GO" id="GO:0019062">
    <property type="term" value="P:virion attachment to host cell"/>
    <property type="evidence" value="ECO:0007669"/>
    <property type="project" value="UniProtKB-KW"/>
</dbReference>
<comment type="catalytic activity">
    <reaction evidence="62">
        <text>Selective cleavage of Gln-|-Gly bond in the poliovirus polyprotein. In other picornavirus reactions Glu may be substituted for Gln, and Ser or Thr for Gly.</text>
        <dbReference type="EC" id="3.4.22.28"/>
    </reaction>
</comment>
<evidence type="ECO:0000256" key="48">
    <source>
        <dbReference type="ARBA" id="ARBA00023197"/>
    </source>
</evidence>
<evidence type="ECO:0000256" key="54">
    <source>
        <dbReference type="ARBA" id="ARBA00023296"/>
    </source>
</evidence>
<evidence type="ECO:0000313" key="66">
    <source>
        <dbReference type="EMBL" id="QEO75955.1"/>
    </source>
</evidence>
<dbReference type="Gene3D" id="6.10.20.20">
    <property type="entry name" value="Poliovirus 3A protein-like"/>
    <property type="match status" value="1"/>
</dbReference>
<keyword evidence="19 62" id="KW-1162">Viral penetration into host cytoplasm</keyword>
<comment type="function">
    <text evidence="62">Protein 3A: Localizes the viral replication complex to the surface of membranous vesicles. It inhibits host cell endoplasmic reticulum-to-Golgi apparatus transport and causes the disassembly of the Golgi complex, possibly through GBF1 interaction. This would result in depletion of MHC, trail receptors and IFN receptors at the host cell surface.</text>
</comment>
<keyword evidence="45 62" id="KW-1072">Activation of host autophagy by virus</keyword>
<dbReference type="Gene3D" id="3.40.50.300">
    <property type="entry name" value="P-loop containing nucleotide triphosphate hydrolases"/>
    <property type="match status" value="1"/>
</dbReference>
<comment type="function">
    <text evidence="62">Protease 3C: Major viral protease that mediates proteolytic processing of the polyprotein. Cleaves host EIF5B, contributing to host translation shutoff. Cleaves also host PABPC1, contributing to host translation shutoff.</text>
</comment>
<dbReference type="GO" id="GO:0004197">
    <property type="term" value="F:cysteine-type endopeptidase activity"/>
    <property type="evidence" value="ECO:0007669"/>
    <property type="project" value="UniProtKB-EC"/>
</dbReference>
<dbReference type="InterPro" id="IPR000081">
    <property type="entry name" value="Peptidase_C3"/>
</dbReference>
<evidence type="ECO:0000256" key="41">
    <source>
        <dbReference type="ARBA" id="ARBA00022890"/>
    </source>
</evidence>
<evidence type="ECO:0000259" key="65">
    <source>
        <dbReference type="PROSITE" id="PS51874"/>
    </source>
</evidence>
<dbReference type="Gene3D" id="3.30.70.270">
    <property type="match status" value="1"/>
</dbReference>
<evidence type="ECO:0000256" key="39">
    <source>
        <dbReference type="ARBA" id="ARBA00022870"/>
    </source>
</evidence>
<evidence type="ECO:0000259" key="63">
    <source>
        <dbReference type="PROSITE" id="PS50507"/>
    </source>
</evidence>
<keyword evidence="21 62" id="KW-0645">Protease</keyword>
<dbReference type="SUPFAM" id="SSF89043">
    <property type="entry name" value="Soluble domain of poliovirus core protein 3a"/>
    <property type="match status" value="1"/>
</dbReference>
<dbReference type="GO" id="GO:0042025">
    <property type="term" value="C:host cell nucleus"/>
    <property type="evidence" value="ECO:0007669"/>
    <property type="project" value="UniProtKB-SubCell"/>
</dbReference>
<dbReference type="GO" id="GO:0015267">
    <property type="term" value="F:channel activity"/>
    <property type="evidence" value="ECO:0007669"/>
    <property type="project" value="UniProtKB-KW"/>
</dbReference>
<dbReference type="InterPro" id="IPR014838">
    <property type="entry name" value="P3A"/>
</dbReference>
<evidence type="ECO:0000256" key="52">
    <source>
        <dbReference type="ARBA" id="ARBA00023280"/>
    </source>
</evidence>
<evidence type="ECO:0000256" key="20">
    <source>
        <dbReference type="ARBA" id="ARBA00022632"/>
    </source>
</evidence>
<feature type="domain" description="SF3 helicase" evidence="64">
    <location>
        <begin position="1179"/>
        <end position="1342"/>
    </location>
</feature>
<dbReference type="GO" id="GO:0008270">
    <property type="term" value="F:zinc ion binding"/>
    <property type="evidence" value="ECO:0007669"/>
    <property type="project" value="UniProtKB-KW"/>
</dbReference>
<dbReference type="InterPro" id="IPR043128">
    <property type="entry name" value="Rev_trsase/Diguanyl_cyclase"/>
</dbReference>
<comment type="function">
    <text evidence="62">Viral protein genome-linked: acts as a primer for viral RNA replication and remains covalently bound to viral genomic RNA. VPg is uridylylated prior to priming replication into VPg-pUpU. The oriI viral genomic sequence may act as a template for this. The VPg-pUpU is then used as primer on the genomic RNA poly(A) by the RNA-dependent RNA polymerase to replicate the viral genome.</text>
</comment>
<dbReference type="EMBL" id="MN369030">
    <property type="protein sequence ID" value="QEO75955.1"/>
    <property type="molecule type" value="Genomic_RNA"/>
</dbReference>
<dbReference type="GO" id="GO:0017111">
    <property type="term" value="F:ribonucleoside triphosphate phosphatase activity"/>
    <property type="evidence" value="ECO:0007669"/>
    <property type="project" value="UniProtKB-EC"/>
</dbReference>
<evidence type="ECO:0000256" key="5">
    <source>
        <dbReference type="ARBA" id="ARBA00008303"/>
    </source>
</evidence>
<evidence type="ECO:0000256" key="1">
    <source>
        <dbReference type="ARBA" id="ARBA00001946"/>
    </source>
</evidence>
<evidence type="ECO:0000256" key="59">
    <source>
        <dbReference type="ARBA" id="ARBA00046779"/>
    </source>
</evidence>
<feature type="domain" description="RdRp catalytic" evidence="63">
    <location>
        <begin position="1916"/>
        <end position="2029"/>
    </location>
</feature>
<dbReference type="GO" id="GO:0005198">
    <property type="term" value="F:structural molecule activity"/>
    <property type="evidence" value="ECO:0007669"/>
    <property type="project" value="InterPro"/>
</dbReference>
<keyword evidence="48 62" id="KW-1099">Inhibition of host mRNA nuclear export by virus</keyword>
<evidence type="ECO:0000256" key="55">
    <source>
        <dbReference type="ARBA" id="ARBA00023303"/>
    </source>
</evidence>
<comment type="function">
    <text evidence="62">Protein 3CD: Involved in the viral replication complex and viral polypeptide maturation. It exhibits protease activity with a specificity and catalytic efficiency that is different from protease 3C. Protein 3CD lacks polymerase activity. Protein 3CD binds to the 5'UTR of the viral genome.</text>
</comment>
<accession>A0A5C2D4J4</accession>
<dbReference type="GO" id="GO:0006351">
    <property type="term" value="P:DNA-templated transcription"/>
    <property type="evidence" value="ECO:0007669"/>
    <property type="project" value="InterPro"/>
</dbReference>
<dbReference type="InterPro" id="IPR027417">
    <property type="entry name" value="P-loop_NTPase"/>
</dbReference>
<keyword evidence="10 62" id="KW-1113">Inhibition of host RLR pathway by virus</keyword>
<dbReference type="GO" id="GO:0003723">
    <property type="term" value="F:RNA binding"/>
    <property type="evidence" value="ECO:0007669"/>
    <property type="project" value="UniProtKB-KW"/>
</dbReference>
<name>A0A5C2D4J4_9ENTO</name>
<keyword evidence="50 62" id="KW-1262">Eukaryotic host gene expression shutoff by virus</keyword>
<evidence type="ECO:0000256" key="57">
    <source>
        <dbReference type="ARBA" id="ARBA00045482"/>
    </source>
</evidence>
<dbReference type="Pfam" id="PF02226">
    <property type="entry name" value="Pico_P1A"/>
    <property type="match status" value="1"/>
</dbReference>
<evidence type="ECO:0000256" key="4">
    <source>
        <dbReference type="ARBA" id="ARBA00004328"/>
    </source>
</evidence>
<evidence type="ECO:0000256" key="26">
    <source>
        <dbReference type="ARBA" id="ARBA00022723"/>
    </source>
</evidence>
<dbReference type="Gene3D" id="2.60.120.20">
    <property type="match status" value="3"/>
</dbReference>
<keyword evidence="31 62" id="KW-1161">Viral attachment to host cell</keyword>
<comment type="function">
    <text evidence="57">Localizes the viral replication complex to the surface of membranous vesicles. It inhibits host cell endoplasmic reticulum-to-Golgi apparatus transport and causes the disassembly of the Golgi complex, possibly through GBF1 interaction. This would result in depletion of MHC, trail receptors and IFN receptors at the host cell surface. Plays an essential role in viral RNA replication by recruiting ACBD3 and PI4KB at the viral replication sites, thereby allowing the formation of the rearranged membranous structures where viral replication takes place.</text>
</comment>
<keyword evidence="53 62" id="KW-0449">Lipoprotein</keyword>
<evidence type="ECO:0000256" key="38">
    <source>
        <dbReference type="ARBA" id="ARBA00022844"/>
    </source>
</evidence>
<keyword evidence="32 62" id="KW-0347">Helicase</keyword>